<dbReference type="VEuPathDB" id="FungiDB:FUN_021775"/>
<dbReference type="InterPro" id="IPR000210">
    <property type="entry name" value="BTB/POZ_dom"/>
</dbReference>
<evidence type="ECO:0000313" key="5">
    <source>
        <dbReference type="Proteomes" id="UP000234323"/>
    </source>
</evidence>
<dbReference type="PROSITE" id="PS50097">
    <property type="entry name" value="BTB"/>
    <property type="match status" value="1"/>
</dbReference>
<protein>
    <recommendedName>
        <fullName evidence="6">BTB-domain-containing protein</fullName>
    </recommendedName>
</protein>
<feature type="domain" description="TLDc" evidence="3">
    <location>
        <begin position="300"/>
        <end position="477"/>
    </location>
</feature>
<proteinExistence type="predicted"/>
<evidence type="ECO:0000256" key="1">
    <source>
        <dbReference type="SAM" id="MobiDB-lite"/>
    </source>
</evidence>
<dbReference type="InterPro" id="IPR006571">
    <property type="entry name" value="TLDc_dom"/>
</dbReference>
<evidence type="ECO:0000313" key="4">
    <source>
        <dbReference type="EMBL" id="PKY41537.1"/>
    </source>
</evidence>
<dbReference type="InterPro" id="IPR051481">
    <property type="entry name" value="BTB-POZ/Galectin-3-binding"/>
</dbReference>
<evidence type="ECO:0000259" key="3">
    <source>
        <dbReference type="PROSITE" id="PS51886"/>
    </source>
</evidence>
<keyword evidence="5" id="KW-1185">Reference proteome</keyword>
<dbReference type="InterPro" id="IPR011333">
    <property type="entry name" value="SKP1/BTB/POZ_sf"/>
</dbReference>
<dbReference type="VEuPathDB" id="FungiDB:RhiirA1_463401"/>
<dbReference type="InterPro" id="IPR011705">
    <property type="entry name" value="BACK"/>
</dbReference>
<feature type="compositionally biased region" description="Basic and acidic residues" evidence="1">
    <location>
        <begin position="522"/>
        <end position="537"/>
    </location>
</feature>
<dbReference type="PROSITE" id="PS51886">
    <property type="entry name" value="TLDC"/>
    <property type="match status" value="1"/>
</dbReference>
<sequence>MDLDSKFYVYLSQDLSLMLDDADDYNVIIQTGEGQNIKEFSAHSNILRARSPYFKSALSTKWITKKNNMIEFKKPNIRPTVFEIILKYIYTGEADLSKQSGENILGVLVASDELLIDKLFKYVQDYLIEKQTNWVKQNFVLVLHTVFKLTSCKKLQDHCVESICADPHPFVTSKDFPSLDKDIFYELLKRDDLQIEEAVAWDSLIKWGIEQTPGLGSKNNDRTKWNNNNYDALKKTLSRFIPLIRFVDISSANFFDKVRPYRAVIPHHIYEEVAEFYYKNNLPKTTTLPPRAGKIIIESNLIKPRQANIIASWIERKNGKNPSLDKKYKFDHLYRSSQDGINYTTLRNKCNNQGPYLVLVKHQQSAKIFGGYNPLGFMHCGGQWRNTTESFIFSFENSEDIQNMKISRIKSSNYSNAIYEHYNNGFNFGYTFYMNSDQNIYLSNQGYYDDNIGNVLSPYLNQISYFAPEEIETSSTKINDHTDPEEVVEVVNKFGEDNNGSKGKVEKDKQSQSSNRKSTQGELKEFDQFEINDHTSSEEVVEVGNKFGEDNNGSKGKVEKDKTKISRQMFHQELYDHTSPEEVVEIVNKFGEDNNGSKGKVEKDKRKISRQIFHQGL</sequence>
<dbReference type="Gene3D" id="1.25.40.420">
    <property type="match status" value="1"/>
</dbReference>
<feature type="region of interest" description="Disordered" evidence="1">
    <location>
        <begin position="591"/>
        <end position="617"/>
    </location>
</feature>
<dbReference type="Proteomes" id="UP000234323">
    <property type="component" value="Unassembled WGS sequence"/>
</dbReference>
<evidence type="ECO:0008006" key="6">
    <source>
        <dbReference type="Google" id="ProtNLM"/>
    </source>
</evidence>
<dbReference type="SMART" id="SM00225">
    <property type="entry name" value="BTB"/>
    <property type="match status" value="1"/>
</dbReference>
<dbReference type="SUPFAM" id="SSF54695">
    <property type="entry name" value="POZ domain"/>
    <property type="match status" value="1"/>
</dbReference>
<feature type="region of interest" description="Disordered" evidence="1">
    <location>
        <begin position="494"/>
        <end position="564"/>
    </location>
</feature>
<dbReference type="PANTHER" id="PTHR24410">
    <property type="entry name" value="HL07962P-RELATED"/>
    <property type="match status" value="1"/>
</dbReference>
<dbReference type="Pfam" id="PF07707">
    <property type="entry name" value="BACK"/>
    <property type="match status" value="1"/>
</dbReference>
<feature type="compositionally biased region" description="Polar residues" evidence="1">
    <location>
        <begin position="511"/>
        <end position="521"/>
    </location>
</feature>
<dbReference type="AlphaFoldDB" id="A0A2I1G4H0"/>
<comment type="caution">
    <text evidence="4">The sequence shown here is derived from an EMBL/GenBank/DDBJ whole genome shotgun (WGS) entry which is preliminary data.</text>
</comment>
<feature type="domain" description="BTB" evidence="2">
    <location>
        <begin position="25"/>
        <end position="98"/>
    </location>
</feature>
<dbReference type="Pfam" id="PF07534">
    <property type="entry name" value="TLD"/>
    <property type="match status" value="1"/>
</dbReference>
<name>A0A2I1G4H0_9GLOM</name>
<organism evidence="4 5">
    <name type="scientific">Rhizophagus irregularis</name>
    <dbReference type="NCBI Taxonomy" id="588596"/>
    <lineage>
        <taxon>Eukaryota</taxon>
        <taxon>Fungi</taxon>
        <taxon>Fungi incertae sedis</taxon>
        <taxon>Mucoromycota</taxon>
        <taxon>Glomeromycotina</taxon>
        <taxon>Glomeromycetes</taxon>
        <taxon>Glomerales</taxon>
        <taxon>Glomeraceae</taxon>
        <taxon>Rhizophagus</taxon>
    </lineage>
</organism>
<reference evidence="4 5" key="1">
    <citation type="submission" date="2015-10" db="EMBL/GenBank/DDBJ databases">
        <title>Genome analyses suggest a sexual origin of heterokaryosis in a supposedly ancient asexual fungus.</title>
        <authorList>
            <person name="Ropars J."/>
            <person name="Sedzielewska K."/>
            <person name="Noel J."/>
            <person name="Charron P."/>
            <person name="Farinelli L."/>
            <person name="Marton T."/>
            <person name="Kruger M."/>
            <person name="Pelin A."/>
            <person name="Brachmann A."/>
            <person name="Corradi N."/>
        </authorList>
    </citation>
    <scope>NUCLEOTIDE SEQUENCE [LARGE SCALE GENOMIC DNA]</scope>
    <source>
        <strain evidence="4 5">A4</strain>
    </source>
</reference>
<dbReference type="CDD" id="cd18186">
    <property type="entry name" value="BTB_POZ_ZBTB_KLHL-like"/>
    <property type="match status" value="1"/>
</dbReference>
<dbReference type="EMBL" id="LLXI01000154">
    <property type="protein sequence ID" value="PKY41537.1"/>
    <property type="molecule type" value="Genomic_DNA"/>
</dbReference>
<accession>A0A2I1G4H0</accession>
<gene>
    <name evidence="4" type="ORF">RhiirA4_455133</name>
</gene>
<dbReference type="PANTHER" id="PTHR24410:SF23">
    <property type="entry name" value="BTB DOMAIN-CONTAINING PROTEIN-RELATED"/>
    <property type="match status" value="1"/>
</dbReference>
<dbReference type="VEuPathDB" id="FungiDB:RhiirFUN_003663"/>
<dbReference type="Gene3D" id="3.30.710.10">
    <property type="entry name" value="Potassium Channel Kv1.1, Chain A"/>
    <property type="match status" value="1"/>
</dbReference>
<dbReference type="SMART" id="SM00875">
    <property type="entry name" value="BACK"/>
    <property type="match status" value="1"/>
</dbReference>
<evidence type="ECO:0000259" key="2">
    <source>
        <dbReference type="PROSITE" id="PS50097"/>
    </source>
</evidence>
<dbReference type="Pfam" id="PF00651">
    <property type="entry name" value="BTB"/>
    <property type="match status" value="1"/>
</dbReference>